<dbReference type="PANTHER" id="PTHR12346:SF0">
    <property type="entry name" value="SIN3A, ISOFORM G"/>
    <property type="match status" value="1"/>
</dbReference>
<dbReference type="InterPro" id="IPR039774">
    <property type="entry name" value="Sin3-like"/>
</dbReference>
<keyword evidence="3 4" id="KW-0539">Nucleus</keyword>
<evidence type="ECO:0000256" key="3">
    <source>
        <dbReference type="ARBA" id="ARBA00023242"/>
    </source>
</evidence>
<name>A0ABP1DL40_9APHY</name>
<evidence type="ECO:0008006" key="7">
    <source>
        <dbReference type="Google" id="ProtNLM"/>
    </source>
</evidence>
<dbReference type="PANTHER" id="PTHR12346">
    <property type="entry name" value="SIN3B-RELATED"/>
    <property type="match status" value="1"/>
</dbReference>
<organism evidence="5 6">
    <name type="scientific">Somion occarium</name>
    <dbReference type="NCBI Taxonomy" id="3059160"/>
    <lineage>
        <taxon>Eukaryota</taxon>
        <taxon>Fungi</taxon>
        <taxon>Dikarya</taxon>
        <taxon>Basidiomycota</taxon>
        <taxon>Agaricomycotina</taxon>
        <taxon>Agaricomycetes</taxon>
        <taxon>Polyporales</taxon>
        <taxon>Cerrenaceae</taxon>
        <taxon>Somion</taxon>
    </lineage>
</organism>
<evidence type="ECO:0000256" key="4">
    <source>
        <dbReference type="PROSITE-ProRule" id="PRU00810"/>
    </source>
</evidence>
<gene>
    <name evidence="5" type="ORF">GFSPODELE1_LOCUS6914</name>
</gene>
<dbReference type="SUPFAM" id="SSF47762">
    <property type="entry name" value="PAH2 domain"/>
    <property type="match status" value="1"/>
</dbReference>
<dbReference type="EMBL" id="OZ037948">
    <property type="protein sequence ID" value="CAL1708576.1"/>
    <property type="molecule type" value="Genomic_DNA"/>
</dbReference>
<comment type="subcellular location">
    <subcellularLocation>
        <location evidence="1 4">Nucleus</location>
    </subcellularLocation>
</comment>
<evidence type="ECO:0000313" key="6">
    <source>
        <dbReference type="Proteomes" id="UP001497453"/>
    </source>
</evidence>
<evidence type="ECO:0000256" key="1">
    <source>
        <dbReference type="ARBA" id="ARBA00004123"/>
    </source>
</evidence>
<accession>A0ABP1DL40</accession>
<proteinExistence type="predicted"/>
<keyword evidence="6" id="KW-1185">Reference proteome</keyword>
<reference evidence="6" key="1">
    <citation type="submission" date="2024-04" db="EMBL/GenBank/DDBJ databases">
        <authorList>
            <person name="Shaw F."/>
            <person name="Minotto A."/>
        </authorList>
    </citation>
    <scope>NUCLEOTIDE SEQUENCE [LARGE SCALE GENOMIC DNA]</scope>
</reference>
<keyword evidence="2" id="KW-0678">Repressor</keyword>
<dbReference type="Pfam" id="PF02671">
    <property type="entry name" value="PAH"/>
    <property type="match status" value="1"/>
</dbReference>
<dbReference type="InterPro" id="IPR003822">
    <property type="entry name" value="PAH"/>
</dbReference>
<evidence type="ECO:0000256" key="2">
    <source>
        <dbReference type="ARBA" id="ARBA00022491"/>
    </source>
</evidence>
<dbReference type="InterPro" id="IPR036600">
    <property type="entry name" value="PAH_sf"/>
</dbReference>
<evidence type="ECO:0000313" key="5">
    <source>
        <dbReference type="EMBL" id="CAL1708576.1"/>
    </source>
</evidence>
<dbReference type="PROSITE" id="PS51477">
    <property type="entry name" value="PAH"/>
    <property type="match status" value="1"/>
</dbReference>
<sequence length="129" mass="14482">MPCGCPIWNYIYDACSSTGLASPSPDPPDYPCKYCQLMTSPVNQPQLAVTDALKYLDEIKEVYKDNPKVYNAFLDIMRDFKSQKMDTSDVIKEVRSLFHDQPGLRAGLNIFLPPGYSIESTTPGHQSKL</sequence>
<protein>
    <recommendedName>
        <fullName evidence="7">Paired amphipathic helix protein Sin3a</fullName>
    </recommendedName>
</protein>
<dbReference type="Proteomes" id="UP001497453">
    <property type="component" value="Chromosome 5"/>
</dbReference>
<dbReference type="Gene3D" id="1.20.1160.11">
    <property type="entry name" value="Paired amphipathic helix"/>
    <property type="match status" value="1"/>
</dbReference>